<keyword evidence="3" id="KW-0479">Metal-binding</keyword>
<name>A0A0G0HCX9_9BACT</name>
<organism evidence="6 7">
    <name type="scientific">Candidatus Roizmanbacteria bacterium GW2011_GWA2_37_7</name>
    <dbReference type="NCBI Taxonomy" id="1618481"/>
    <lineage>
        <taxon>Bacteria</taxon>
        <taxon>Candidatus Roizmaniibacteriota</taxon>
    </lineage>
</organism>
<dbReference type="PANTHER" id="PTHR36438:SF1">
    <property type="entry name" value="IRON-SULFUR CLUSTER REPAIR PROTEIN YTFE"/>
    <property type="match status" value="1"/>
</dbReference>
<accession>A0A0G0HCX9</accession>
<comment type="subcellular location">
    <subcellularLocation>
        <location evidence="1">Cytoplasm</location>
    </subcellularLocation>
</comment>
<dbReference type="PATRIC" id="fig|1618481.3.peg.1024"/>
<dbReference type="PANTHER" id="PTHR36438">
    <property type="entry name" value="IRON-SULFUR CLUSTER REPAIR PROTEIN YTFE"/>
    <property type="match status" value="1"/>
</dbReference>
<dbReference type="Gene3D" id="1.20.120.520">
    <property type="entry name" value="nmb1532 protein domain like"/>
    <property type="match status" value="1"/>
</dbReference>
<evidence type="ECO:0000256" key="4">
    <source>
        <dbReference type="ARBA" id="ARBA00023004"/>
    </source>
</evidence>
<dbReference type="GO" id="GO:0005737">
    <property type="term" value="C:cytoplasm"/>
    <property type="evidence" value="ECO:0007669"/>
    <property type="project" value="UniProtKB-SubCell"/>
</dbReference>
<gene>
    <name evidence="6" type="ORF">US54_C0069G0001</name>
</gene>
<proteinExistence type="predicted"/>
<reference evidence="6 7" key="1">
    <citation type="journal article" date="2015" name="Nature">
        <title>rRNA introns, odd ribosomes, and small enigmatic genomes across a large radiation of phyla.</title>
        <authorList>
            <person name="Brown C.T."/>
            <person name="Hug L.A."/>
            <person name="Thomas B.C."/>
            <person name="Sharon I."/>
            <person name="Castelle C.J."/>
            <person name="Singh A."/>
            <person name="Wilkins M.J."/>
            <person name="Williams K.H."/>
            <person name="Banfield J.F."/>
        </authorList>
    </citation>
    <scope>NUCLEOTIDE SEQUENCE [LARGE SCALE GENOMIC DNA]</scope>
</reference>
<dbReference type="Pfam" id="PF01814">
    <property type="entry name" value="Hemerythrin"/>
    <property type="match status" value="1"/>
</dbReference>
<dbReference type="InterPro" id="IPR019903">
    <property type="entry name" value="RIC_family"/>
</dbReference>
<keyword evidence="2" id="KW-0963">Cytoplasm</keyword>
<dbReference type="Proteomes" id="UP000034471">
    <property type="component" value="Unassembled WGS sequence"/>
</dbReference>
<keyword evidence="4" id="KW-0408">Iron</keyword>
<sequence>MMEMEHESAGNSFKEIREVTNDLTLPDGACNTYRVTFSLLYEFENDLHRHIHLENNVLFPKAIMLENDLLSK</sequence>
<dbReference type="GO" id="GO:0046872">
    <property type="term" value="F:metal ion binding"/>
    <property type="evidence" value="ECO:0007669"/>
    <property type="project" value="UniProtKB-KW"/>
</dbReference>
<dbReference type="EMBL" id="LBTJ01000069">
    <property type="protein sequence ID" value="KKQ36395.1"/>
    <property type="molecule type" value="Genomic_DNA"/>
</dbReference>
<evidence type="ECO:0000313" key="7">
    <source>
        <dbReference type="Proteomes" id="UP000034471"/>
    </source>
</evidence>
<dbReference type="InterPro" id="IPR012312">
    <property type="entry name" value="Hemerythrin-like"/>
</dbReference>
<comment type="caution">
    <text evidence="6">The sequence shown here is derived from an EMBL/GenBank/DDBJ whole genome shotgun (WGS) entry which is preliminary data.</text>
</comment>
<protein>
    <submittedName>
        <fullName evidence="6">Iron-sulfur cluster repair di-iron protein</fullName>
    </submittedName>
</protein>
<dbReference type="AlphaFoldDB" id="A0A0G0HCX9"/>
<evidence type="ECO:0000256" key="2">
    <source>
        <dbReference type="ARBA" id="ARBA00022490"/>
    </source>
</evidence>
<evidence type="ECO:0000313" key="6">
    <source>
        <dbReference type="EMBL" id="KKQ36395.1"/>
    </source>
</evidence>
<evidence type="ECO:0000256" key="3">
    <source>
        <dbReference type="ARBA" id="ARBA00022723"/>
    </source>
</evidence>
<evidence type="ECO:0000256" key="1">
    <source>
        <dbReference type="ARBA" id="ARBA00004496"/>
    </source>
</evidence>
<feature type="domain" description="Hemerythrin-like" evidence="5">
    <location>
        <begin position="2"/>
        <end position="62"/>
    </location>
</feature>
<evidence type="ECO:0000259" key="5">
    <source>
        <dbReference type="Pfam" id="PF01814"/>
    </source>
</evidence>